<feature type="domain" description="Hemerythrin-like" evidence="4">
    <location>
        <begin position="150"/>
        <end position="295"/>
    </location>
</feature>
<evidence type="ECO:0000313" key="5">
    <source>
        <dbReference type="EMBL" id="MEU7294867.1"/>
    </source>
</evidence>
<comment type="similarity">
    <text evidence="1">Belongs to the F420H(2)-dependent quinone reductase family.</text>
</comment>
<dbReference type="NCBIfam" id="TIGR00026">
    <property type="entry name" value="hi_GC_TIGR00026"/>
    <property type="match status" value="1"/>
</dbReference>
<accession>A0ABV3CXB5</accession>
<dbReference type="Pfam" id="PF04075">
    <property type="entry name" value="F420H2_quin_red"/>
    <property type="match status" value="1"/>
</dbReference>
<name>A0ABV3CXB5_STREX</name>
<evidence type="ECO:0000256" key="1">
    <source>
        <dbReference type="ARBA" id="ARBA00008710"/>
    </source>
</evidence>
<dbReference type="SUPFAM" id="SSF50475">
    <property type="entry name" value="FMN-binding split barrel"/>
    <property type="match status" value="1"/>
</dbReference>
<sequence length="304" mass="32876">MPDFNQQVIEEFRANGGRVGGMFEGAALLLLTTTGARSGRAHTNPAVYVRDGARLLVFASNAGGPKHPAWFHNLSADPYVTVELGTAEGTVERFGATAVVTEGQERDRLYAEQADRDPGFAAYQAATDRTIPVVALHRVDLGDPARHRAIADHLVTVHTELRAELAALREGLRSTAGAVTDPPDSADATGTVARDNPPPGRRLARHCLTFCGALHAHHHNEDSAFDLLEREFPELSGSLDRMREEHKVVARTVEELEALLASGAAPAALRAEVDRLATRLEEHFTYEEAHLVPALTRTRAVPGT</sequence>
<feature type="region of interest" description="Disordered" evidence="3">
    <location>
        <begin position="176"/>
        <end position="198"/>
    </location>
</feature>
<dbReference type="InterPro" id="IPR012349">
    <property type="entry name" value="Split_barrel_FMN-bd"/>
</dbReference>
<evidence type="ECO:0000256" key="3">
    <source>
        <dbReference type="SAM" id="MobiDB-lite"/>
    </source>
</evidence>
<dbReference type="Gene3D" id="2.30.110.10">
    <property type="entry name" value="Electron Transport, Fmn-binding Protein, Chain A"/>
    <property type="match status" value="1"/>
</dbReference>
<organism evidence="5 6">
    <name type="scientific">Streptomyces exfoliatus</name>
    <name type="common">Streptomyces hydrogenans</name>
    <dbReference type="NCBI Taxonomy" id="1905"/>
    <lineage>
        <taxon>Bacteria</taxon>
        <taxon>Bacillati</taxon>
        <taxon>Actinomycetota</taxon>
        <taxon>Actinomycetes</taxon>
        <taxon>Kitasatosporales</taxon>
        <taxon>Streptomycetaceae</taxon>
        <taxon>Streptomyces</taxon>
    </lineage>
</organism>
<comment type="catalytic activity">
    <reaction evidence="2">
        <text>oxidized coenzyme F420-(gamma-L-Glu)(n) + a quinol + H(+) = reduced coenzyme F420-(gamma-L-Glu)(n) + a quinone</text>
        <dbReference type="Rhea" id="RHEA:39663"/>
        <dbReference type="Rhea" id="RHEA-COMP:12939"/>
        <dbReference type="Rhea" id="RHEA-COMP:14378"/>
        <dbReference type="ChEBI" id="CHEBI:15378"/>
        <dbReference type="ChEBI" id="CHEBI:24646"/>
        <dbReference type="ChEBI" id="CHEBI:132124"/>
        <dbReference type="ChEBI" id="CHEBI:133980"/>
        <dbReference type="ChEBI" id="CHEBI:139511"/>
    </reaction>
</comment>
<dbReference type="PANTHER" id="PTHR39428:SF1">
    <property type="entry name" value="F420H(2)-DEPENDENT QUINONE REDUCTASE RV1261C"/>
    <property type="match status" value="1"/>
</dbReference>
<dbReference type="CDD" id="cd12108">
    <property type="entry name" value="Hr-like"/>
    <property type="match status" value="1"/>
</dbReference>
<dbReference type="InterPro" id="IPR012312">
    <property type="entry name" value="Hemerythrin-like"/>
</dbReference>
<evidence type="ECO:0000256" key="2">
    <source>
        <dbReference type="ARBA" id="ARBA00049106"/>
    </source>
</evidence>
<reference evidence="5 6" key="1">
    <citation type="submission" date="2024-06" db="EMBL/GenBank/DDBJ databases">
        <title>The Natural Products Discovery Center: Release of the First 8490 Sequenced Strains for Exploring Actinobacteria Biosynthetic Diversity.</title>
        <authorList>
            <person name="Kalkreuter E."/>
            <person name="Kautsar S.A."/>
            <person name="Yang D."/>
            <person name="Bader C.D."/>
            <person name="Teijaro C.N."/>
            <person name="Fluegel L."/>
            <person name="Davis C.M."/>
            <person name="Simpson J.R."/>
            <person name="Lauterbach L."/>
            <person name="Steele A.D."/>
            <person name="Gui C."/>
            <person name="Meng S."/>
            <person name="Li G."/>
            <person name="Viehrig K."/>
            <person name="Ye F."/>
            <person name="Su P."/>
            <person name="Kiefer A.F."/>
            <person name="Nichols A."/>
            <person name="Cepeda A.J."/>
            <person name="Yan W."/>
            <person name="Fan B."/>
            <person name="Jiang Y."/>
            <person name="Adhikari A."/>
            <person name="Zheng C.-J."/>
            <person name="Schuster L."/>
            <person name="Cowan T.M."/>
            <person name="Smanski M.J."/>
            <person name="Chevrette M.G."/>
            <person name="De Carvalho L.P.S."/>
            <person name="Shen B."/>
        </authorList>
    </citation>
    <scope>NUCLEOTIDE SEQUENCE [LARGE SCALE GENOMIC DNA]</scope>
    <source>
        <strain evidence="5 6">NPDC045705</strain>
    </source>
</reference>
<gene>
    <name evidence="5" type="ORF">AB0A76_16860</name>
</gene>
<dbReference type="Proteomes" id="UP001551210">
    <property type="component" value="Unassembled WGS sequence"/>
</dbReference>
<evidence type="ECO:0000259" key="4">
    <source>
        <dbReference type="Pfam" id="PF01814"/>
    </source>
</evidence>
<dbReference type="Pfam" id="PF01814">
    <property type="entry name" value="Hemerythrin"/>
    <property type="match status" value="1"/>
</dbReference>
<dbReference type="PANTHER" id="PTHR39428">
    <property type="entry name" value="F420H(2)-DEPENDENT QUINONE REDUCTASE RV1261C"/>
    <property type="match status" value="1"/>
</dbReference>
<evidence type="ECO:0000313" key="6">
    <source>
        <dbReference type="Proteomes" id="UP001551210"/>
    </source>
</evidence>
<proteinExistence type="inferred from homology"/>
<comment type="caution">
    <text evidence="5">The sequence shown here is derived from an EMBL/GenBank/DDBJ whole genome shotgun (WGS) entry which is preliminary data.</text>
</comment>
<protein>
    <submittedName>
        <fullName evidence="5">Nitroreductase/quinone reductase family protein</fullName>
    </submittedName>
</protein>
<dbReference type="EMBL" id="JBEZAM010000020">
    <property type="protein sequence ID" value="MEU7294867.1"/>
    <property type="molecule type" value="Genomic_DNA"/>
</dbReference>
<dbReference type="Gene3D" id="1.20.120.520">
    <property type="entry name" value="nmb1532 protein domain like"/>
    <property type="match status" value="1"/>
</dbReference>
<dbReference type="InterPro" id="IPR004378">
    <property type="entry name" value="F420H2_quin_Rdtase"/>
</dbReference>
<keyword evidence="6" id="KW-1185">Reference proteome</keyword>
<dbReference type="RefSeq" id="WP_359208469.1">
    <property type="nucleotide sequence ID" value="NZ_JBEZAM010000020.1"/>
</dbReference>